<proteinExistence type="predicted"/>
<dbReference type="AlphaFoldDB" id="A0A2M4DF06"/>
<name>A0A2M4DF06_ANODA</name>
<feature type="chain" id="PRO_5014908593" evidence="1">
    <location>
        <begin position="23"/>
        <end position="109"/>
    </location>
</feature>
<protein>
    <submittedName>
        <fullName evidence="2">Putative secreted protein</fullName>
    </submittedName>
</protein>
<sequence>MSVYVCVCLCVSLNTLCPYVRGSSITRPRERSAEVELLVPGKRCKNKLQHILLEGGALGVKGLRKVSKQANKHTHKGCTKWPRNPWCTAMCFFGRSGPRNTATTNEVQH</sequence>
<evidence type="ECO:0000313" key="2">
    <source>
        <dbReference type="EMBL" id="MBW76160.1"/>
    </source>
</evidence>
<reference evidence="2" key="1">
    <citation type="submission" date="2018-01" db="EMBL/GenBank/DDBJ databases">
        <title>An insight into the sialome of Amazonian anophelines.</title>
        <authorList>
            <person name="Ribeiro J.M."/>
            <person name="Scarpassa V."/>
            <person name="Calvo E."/>
        </authorList>
    </citation>
    <scope>NUCLEOTIDE SEQUENCE</scope>
</reference>
<dbReference type="EMBL" id="GGFL01011982">
    <property type="protein sequence ID" value="MBW76160.1"/>
    <property type="molecule type" value="Transcribed_RNA"/>
</dbReference>
<feature type="signal peptide" evidence="1">
    <location>
        <begin position="1"/>
        <end position="22"/>
    </location>
</feature>
<keyword evidence="1" id="KW-0732">Signal</keyword>
<accession>A0A2M4DF06</accession>
<organism evidence="2">
    <name type="scientific">Anopheles darlingi</name>
    <name type="common">Mosquito</name>
    <dbReference type="NCBI Taxonomy" id="43151"/>
    <lineage>
        <taxon>Eukaryota</taxon>
        <taxon>Metazoa</taxon>
        <taxon>Ecdysozoa</taxon>
        <taxon>Arthropoda</taxon>
        <taxon>Hexapoda</taxon>
        <taxon>Insecta</taxon>
        <taxon>Pterygota</taxon>
        <taxon>Neoptera</taxon>
        <taxon>Endopterygota</taxon>
        <taxon>Diptera</taxon>
        <taxon>Nematocera</taxon>
        <taxon>Culicoidea</taxon>
        <taxon>Culicidae</taxon>
        <taxon>Anophelinae</taxon>
        <taxon>Anopheles</taxon>
    </lineage>
</organism>
<evidence type="ECO:0000256" key="1">
    <source>
        <dbReference type="SAM" id="SignalP"/>
    </source>
</evidence>